<evidence type="ECO:0000256" key="2">
    <source>
        <dbReference type="SAM" id="MobiDB-lite"/>
    </source>
</evidence>
<dbReference type="GO" id="GO:0016301">
    <property type="term" value="F:kinase activity"/>
    <property type="evidence" value="ECO:0007669"/>
    <property type="project" value="UniProtKB-KW"/>
</dbReference>
<dbReference type="PANTHER" id="PTHR15243:SF0">
    <property type="entry name" value="SERINE_THREONINE-PROTEIN KINASE 19"/>
    <property type="match status" value="1"/>
</dbReference>
<accession>A0AAJ0M896</accession>
<comment type="caution">
    <text evidence="3">The sequence shown here is derived from an EMBL/GenBank/DDBJ whole genome shotgun (WGS) entry which is preliminary data.</text>
</comment>
<dbReference type="PANTHER" id="PTHR15243">
    <property type="entry name" value="SERINE/THREONINE-PROTEIN KINASE 19"/>
    <property type="match status" value="1"/>
</dbReference>
<dbReference type="Proteomes" id="UP001275084">
    <property type="component" value="Unassembled WGS sequence"/>
</dbReference>
<protein>
    <submittedName>
        <fullName evidence="3">Serine-threonine protein kinase 19-domain-containing protein</fullName>
    </submittedName>
</protein>
<feature type="compositionally biased region" description="Polar residues" evidence="2">
    <location>
        <begin position="43"/>
        <end position="54"/>
    </location>
</feature>
<keyword evidence="4" id="KW-1185">Reference proteome</keyword>
<evidence type="ECO:0000313" key="4">
    <source>
        <dbReference type="Proteomes" id="UP001275084"/>
    </source>
</evidence>
<reference evidence="3" key="2">
    <citation type="submission" date="2023-06" db="EMBL/GenBank/DDBJ databases">
        <authorList>
            <consortium name="Lawrence Berkeley National Laboratory"/>
            <person name="Haridas S."/>
            <person name="Hensen N."/>
            <person name="Bonometti L."/>
            <person name="Westerberg I."/>
            <person name="Brannstrom I.O."/>
            <person name="Guillou S."/>
            <person name="Cros-Aarteil S."/>
            <person name="Calhoun S."/>
            <person name="Kuo A."/>
            <person name="Mondo S."/>
            <person name="Pangilinan J."/>
            <person name="Riley R."/>
            <person name="Labutti K."/>
            <person name="Andreopoulos B."/>
            <person name="Lipzen A."/>
            <person name="Chen C."/>
            <person name="Yanf M."/>
            <person name="Daum C."/>
            <person name="Ng V."/>
            <person name="Clum A."/>
            <person name="Steindorff A."/>
            <person name="Ohm R."/>
            <person name="Martin F."/>
            <person name="Silar P."/>
            <person name="Natvig D."/>
            <person name="Lalanne C."/>
            <person name="Gautier V."/>
            <person name="Ament-Velasquez S.L."/>
            <person name="Kruys A."/>
            <person name="Hutchinson M.I."/>
            <person name="Powell A.J."/>
            <person name="Barry K."/>
            <person name="Miller A.N."/>
            <person name="Grigoriev I.V."/>
            <person name="Debuchy R."/>
            <person name="Gladieux P."/>
            <person name="Thoren M.H."/>
            <person name="Johannesson H."/>
        </authorList>
    </citation>
    <scope>NUCLEOTIDE SEQUENCE</scope>
    <source>
        <strain evidence="3">CBS 955.72</strain>
    </source>
</reference>
<feature type="region of interest" description="Disordered" evidence="2">
    <location>
        <begin position="1"/>
        <end position="62"/>
    </location>
</feature>
<reference evidence="3" key="1">
    <citation type="journal article" date="2023" name="Mol. Phylogenet. Evol.">
        <title>Genome-scale phylogeny and comparative genomics of the fungal order Sordariales.</title>
        <authorList>
            <person name="Hensen N."/>
            <person name="Bonometti L."/>
            <person name="Westerberg I."/>
            <person name="Brannstrom I.O."/>
            <person name="Guillou S."/>
            <person name="Cros-Aarteil S."/>
            <person name="Calhoun S."/>
            <person name="Haridas S."/>
            <person name="Kuo A."/>
            <person name="Mondo S."/>
            <person name="Pangilinan J."/>
            <person name="Riley R."/>
            <person name="LaButti K."/>
            <person name="Andreopoulos B."/>
            <person name="Lipzen A."/>
            <person name="Chen C."/>
            <person name="Yan M."/>
            <person name="Daum C."/>
            <person name="Ng V."/>
            <person name="Clum A."/>
            <person name="Steindorff A."/>
            <person name="Ohm R.A."/>
            <person name="Martin F."/>
            <person name="Silar P."/>
            <person name="Natvig D.O."/>
            <person name="Lalanne C."/>
            <person name="Gautier V."/>
            <person name="Ament-Velasquez S.L."/>
            <person name="Kruys A."/>
            <person name="Hutchinson M.I."/>
            <person name="Powell A.J."/>
            <person name="Barry K."/>
            <person name="Miller A.N."/>
            <person name="Grigoriev I.V."/>
            <person name="Debuchy R."/>
            <person name="Gladieux P."/>
            <person name="Hiltunen Thoren M."/>
            <person name="Johannesson H."/>
        </authorList>
    </citation>
    <scope>NUCLEOTIDE SEQUENCE</scope>
    <source>
        <strain evidence="3">CBS 955.72</strain>
    </source>
</reference>
<dbReference type="EMBL" id="JAUIQD010000008">
    <property type="protein sequence ID" value="KAK3341394.1"/>
    <property type="molecule type" value="Genomic_DNA"/>
</dbReference>
<feature type="compositionally biased region" description="Basic residues" evidence="2">
    <location>
        <begin position="11"/>
        <end position="22"/>
    </location>
</feature>
<evidence type="ECO:0000313" key="3">
    <source>
        <dbReference type="EMBL" id="KAK3341394.1"/>
    </source>
</evidence>
<dbReference type="Pfam" id="PF10494">
    <property type="entry name" value="Stk19"/>
    <property type="match status" value="1"/>
</dbReference>
<dbReference type="InterPro" id="IPR018865">
    <property type="entry name" value="STK19-like"/>
</dbReference>
<dbReference type="GO" id="GO:0046579">
    <property type="term" value="P:positive regulation of Ras protein signal transduction"/>
    <property type="evidence" value="ECO:0007669"/>
    <property type="project" value="TreeGrafter"/>
</dbReference>
<sequence length="407" mass="42885">MSLRSILGGSRIKKKSSSKPRASRSTASPSASAWASSLPRTKAGSNTAAKNNQSRAHDDDGGLGHDYFHDRLDDVGLVQALAADLHLRDVVQAQLWIRAHMFDPVPDRGSGMNSTKTAAVLNFRAALPPVASSAHVRTLLSSPTAAEREMAELVRAGTLRRVVVPRRGDVGELVVLSRDLEGLVRGSKLLDEGSKEGFAKWLVEHSAAQTMPGNALARLQVDALVRAGFLTALNDAAGRSTGVFARPAERHAMLSLETVSRAAAGSLAAVGGEGALHAAGGTGARSGFGGSLGVAGQVSVAVPGIGMFLKLVSGALAHLADLLRKTQYREMPETDLREKWDGGIAGDKEAALAKKARGEFVGILPGRTKKWRDFNGLSFDWVLREAVGAGLVEVFETRSVGRGVRLV</sequence>
<gene>
    <name evidence="3" type="ORF">B0T25DRAFT_340821</name>
</gene>
<organism evidence="3 4">
    <name type="scientific">Lasiosphaeria hispida</name>
    <dbReference type="NCBI Taxonomy" id="260671"/>
    <lineage>
        <taxon>Eukaryota</taxon>
        <taxon>Fungi</taxon>
        <taxon>Dikarya</taxon>
        <taxon>Ascomycota</taxon>
        <taxon>Pezizomycotina</taxon>
        <taxon>Sordariomycetes</taxon>
        <taxon>Sordariomycetidae</taxon>
        <taxon>Sordariales</taxon>
        <taxon>Lasiosphaeriaceae</taxon>
        <taxon>Lasiosphaeria</taxon>
    </lineage>
</organism>
<dbReference type="AlphaFoldDB" id="A0AAJ0M896"/>
<name>A0AAJ0M896_9PEZI</name>
<keyword evidence="3" id="KW-0808">Transferase</keyword>
<comment type="similarity">
    <text evidence="1">Belongs to the STK19 family.</text>
</comment>
<keyword evidence="3" id="KW-0418">Kinase</keyword>
<evidence type="ECO:0000256" key="1">
    <source>
        <dbReference type="ARBA" id="ARBA00093458"/>
    </source>
</evidence>
<feature type="compositionally biased region" description="Low complexity" evidence="2">
    <location>
        <begin position="23"/>
        <end position="40"/>
    </location>
</feature>
<proteinExistence type="inferred from homology"/>